<dbReference type="InterPro" id="IPR003439">
    <property type="entry name" value="ABC_transporter-like_ATP-bd"/>
</dbReference>
<dbReference type="KEGG" id="lamb:KBB96_16270"/>
<dbReference type="RefSeq" id="WP_211630551.1">
    <property type="nucleotide sequence ID" value="NZ_CP073100.1"/>
</dbReference>
<dbReference type="Proteomes" id="UP000676169">
    <property type="component" value="Chromosome"/>
</dbReference>
<evidence type="ECO:0000256" key="1">
    <source>
        <dbReference type="ARBA" id="ARBA00022448"/>
    </source>
</evidence>
<dbReference type="SMART" id="SM00382">
    <property type="entry name" value="AAA"/>
    <property type="match status" value="1"/>
</dbReference>
<dbReference type="PROSITE" id="PS00211">
    <property type="entry name" value="ABC_TRANSPORTER_1"/>
    <property type="match status" value="1"/>
</dbReference>
<reference evidence="5" key="1">
    <citation type="submission" date="2021-04" db="EMBL/GenBank/DDBJ databases">
        <title>Luteolibacter sp. 32A isolated from the skin of an Anderson's salamander (Ambystoma andersonii).</title>
        <authorList>
            <person name="Spergser J."/>
            <person name="Busse H.-J."/>
        </authorList>
    </citation>
    <scope>NUCLEOTIDE SEQUENCE</scope>
    <source>
        <strain evidence="5">32A</strain>
    </source>
</reference>
<evidence type="ECO:0000256" key="3">
    <source>
        <dbReference type="ARBA" id="ARBA00022840"/>
    </source>
</evidence>
<dbReference type="Pfam" id="PF00005">
    <property type="entry name" value="ABC_tran"/>
    <property type="match status" value="1"/>
</dbReference>
<name>A0A975G7X7_9BACT</name>
<dbReference type="InterPro" id="IPR003593">
    <property type="entry name" value="AAA+_ATPase"/>
</dbReference>
<dbReference type="PANTHER" id="PTHR43023:SF3">
    <property type="entry name" value="PROTEIN TRIGALACTOSYLDIACYLGLYCEROL 3, CHLOROPLASTIC"/>
    <property type="match status" value="1"/>
</dbReference>
<dbReference type="GO" id="GO:0016887">
    <property type="term" value="F:ATP hydrolysis activity"/>
    <property type="evidence" value="ECO:0007669"/>
    <property type="project" value="InterPro"/>
</dbReference>
<evidence type="ECO:0000256" key="2">
    <source>
        <dbReference type="ARBA" id="ARBA00022741"/>
    </source>
</evidence>
<dbReference type="SUPFAM" id="SSF52540">
    <property type="entry name" value="P-loop containing nucleoside triphosphate hydrolases"/>
    <property type="match status" value="1"/>
</dbReference>
<dbReference type="InterPro" id="IPR017871">
    <property type="entry name" value="ABC_transporter-like_CS"/>
</dbReference>
<dbReference type="Gene3D" id="3.40.50.300">
    <property type="entry name" value="P-loop containing nucleotide triphosphate hydrolases"/>
    <property type="match status" value="1"/>
</dbReference>
<evidence type="ECO:0000259" key="4">
    <source>
        <dbReference type="PROSITE" id="PS50893"/>
    </source>
</evidence>
<keyword evidence="6" id="KW-1185">Reference proteome</keyword>
<keyword evidence="2" id="KW-0547">Nucleotide-binding</keyword>
<dbReference type="AlphaFoldDB" id="A0A975G7X7"/>
<sequence>MADNAADTFIKIRGLEQRFGSQQILRGVDMDIHRGETLCLLGGSGGGKSVLVKHLPGLLRPRKGTIHVDGVEIGCLKEREFGPIRKKIGMMFQGGALFDSLTVAQNIAFPLREQGMKDDKEINRLVSEALEIVRLPGQEKKMPSDLSGGMRKRVALARAVVSRPECVLYDEPHAGLDPITGDSIDHLIKDLQHNYNITNVVITHEMRSVFRIADRIVFLKEGRVYWTGLPDELQNTADPELRAFIEGDSGEPWDN</sequence>
<keyword evidence="3 5" id="KW-0067">ATP-binding</keyword>
<feature type="domain" description="ABC transporter" evidence="4">
    <location>
        <begin position="10"/>
        <end position="246"/>
    </location>
</feature>
<protein>
    <submittedName>
        <fullName evidence="5">ATP-binding cassette domain-containing protein</fullName>
    </submittedName>
</protein>
<dbReference type="InterPro" id="IPR027417">
    <property type="entry name" value="P-loop_NTPase"/>
</dbReference>
<dbReference type="GO" id="GO:0005524">
    <property type="term" value="F:ATP binding"/>
    <property type="evidence" value="ECO:0007669"/>
    <property type="project" value="UniProtKB-KW"/>
</dbReference>
<dbReference type="PROSITE" id="PS50893">
    <property type="entry name" value="ABC_TRANSPORTER_2"/>
    <property type="match status" value="1"/>
</dbReference>
<accession>A0A975G7X7</accession>
<dbReference type="EMBL" id="CP073100">
    <property type="protein sequence ID" value="QUE50411.1"/>
    <property type="molecule type" value="Genomic_DNA"/>
</dbReference>
<dbReference type="PANTHER" id="PTHR43023">
    <property type="entry name" value="PROTEIN TRIGALACTOSYLDIACYLGLYCEROL 3, CHLOROPLASTIC"/>
    <property type="match status" value="1"/>
</dbReference>
<gene>
    <name evidence="5" type="ORF">KBB96_16270</name>
</gene>
<proteinExistence type="predicted"/>
<evidence type="ECO:0000313" key="5">
    <source>
        <dbReference type="EMBL" id="QUE50411.1"/>
    </source>
</evidence>
<keyword evidence="1" id="KW-0813">Transport</keyword>
<organism evidence="5 6">
    <name type="scientific">Luteolibacter ambystomatis</name>
    <dbReference type="NCBI Taxonomy" id="2824561"/>
    <lineage>
        <taxon>Bacteria</taxon>
        <taxon>Pseudomonadati</taxon>
        <taxon>Verrucomicrobiota</taxon>
        <taxon>Verrucomicrobiia</taxon>
        <taxon>Verrucomicrobiales</taxon>
        <taxon>Verrucomicrobiaceae</taxon>
        <taxon>Luteolibacter</taxon>
    </lineage>
</organism>
<evidence type="ECO:0000313" key="6">
    <source>
        <dbReference type="Proteomes" id="UP000676169"/>
    </source>
</evidence>